<dbReference type="SUPFAM" id="SSF75217">
    <property type="entry name" value="alpha/beta knot"/>
    <property type="match status" value="1"/>
</dbReference>
<keyword evidence="2 4" id="KW-0808">Transferase</keyword>
<dbReference type="Proteomes" id="UP000264693">
    <property type="component" value="Chromosome"/>
</dbReference>
<dbReference type="GO" id="GO:0005829">
    <property type="term" value="C:cytosol"/>
    <property type="evidence" value="ECO:0007669"/>
    <property type="project" value="TreeGrafter"/>
</dbReference>
<dbReference type="EMBL" id="PTIW01000010">
    <property type="protein sequence ID" value="PPK61437.1"/>
    <property type="molecule type" value="Genomic_DNA"/>
</dbReference>
<dbReference type="Pfam" id="PF00588">
    <property type="entry name" value="SpoU_methylase"/>
    <property type="match status" value="1"/>
</dbReference>
<evidence type="ECO:0000313" key="4">
    <source>
        <dbReference type="EMBL" id="AXX85914.1"/>
    </source>
</evidence>
<dbReference type="InterPro" id="IPR029064">
    <property type="entry name" value="Ribosomal_eL30-like_sf"/>
</dbReference>
<feature type="domain" description="RNA 2-O ribose methyltransferase substrate binding" evidence="3">
    <location>
        <begin position="2"/>
        <end position="74"/>
    </location>
</feature>
<dbReference type="NCBIfam" id="TIGR00186">
    <property type="entry name" value="rRNA_methyl_3"/>
    <property type="match status" value="1"/>
</dbReference>
<dbReference type="Gene3D" id="3.30.1330.30">
    <property type="match status" value="1"/>
</dbReference>
<keyword evidence="1 4" id="KW-0489">Methyltransferase</keyword>
<dbReference type="EMBL" id="CP032101">
    <property type="protein sequence ID" value="AXX85914.1"/>
    <property type="molecule type" value="Genomic_DNA"/>
</dbReference>
<name>A0A1T5E417_9BACT</name>
<dbReference type="InterPro" id="IPR001537">
    <property type="entry name" value="SpoU_MeTrfase"/>
</dbReference>
<evidence type="ECO:0000313" key="5">
    <source>
        <dbReference type="EMBL" id="PHO14965.1"/>
    </source>
</evidence>
<evidence type="ECO:0000313" key="8">
    <source>
        <dbReference type="Proteomes" id="UP000239861"/>
    </source>
</evidence>
<evidence type="ECO:0000256" key="1">
    <source>
        <dbReference type="ARBA" id="ARBA00022603"/>
    </source>
</evidence>
<evidence type="ECO:0000259" key="3">
    <source>
        <dbReference type="SMART" id="SM00967"/>
    </source>
</evidence>
<dbReference type="InterPro" id="IPR013123">
    <property type="entry name" value="SpoU_subst-bd"/>
</dbReference>
<dbReference type="GO" id="GO:0006396">
    <property type="term" value="P:RNA processing"/>
    <property type="evidence" value="ECO:0007669"/>
    <property type="project" value="InterPro"/>
</dbReference>
<gene>
    <name evidence="4" type="ORF">AMRN_0114</name>
    <name evidence="6" type="ORF">B0F89_11082</name>
    <name evidence="5" type="ORF">CPH92_08910</name>
</gene>
<dbReference type="EMBL" id="NXAO01000041">
    <property type="protein sequence ID" value="PHO14965.1"/>
    <property type="molecule type" value="Genomic_DNA"/>
</dbReference>
<reference evidence="4 9" key="4">
    <citation type="submission" date="2018-08" db="EMBL/GenBank/DDBJ databases">
        <title>Complete genome of the Arcobacter marinus type strain JCM 15502.</title>
        <authorList>
            <person name="Miller W.G."/>
            <person name="Yee E."/>
            <person name="Huynh S."/>
            <person name="Parker C.T."/>
        </authorList>
    </citation>
    <scope>NUCLEOTIDE SEQUENCE [LARGE SCALE GENOMIC DNA]</scope>
    <source>
        <strain evidence="4 9">JCM 15502</strain>
    </source>
</reference>
<accession>A0A1T5E417</accession>
<sequence>MIIYGKQIVLHVLDKHPHLIEEVLFSKEIDKKIFSKFLKLGKKVIRLDNKKAQALAQGGNHQGFFLRLKEFEYSDISEIKEKNFILVLDGLTDVGNIGAIARSAYSLGVDAIVASNVKTLNNSGLIRTSSGAMLDIPFALYPNTLDLANELKQCGFALIGATMDGTDLKKYGKIDESDKVALFLGSEGKGLSKKVEKKLDLKVSIGMQHDFNSLNVSVAAGILIYNLKK</sequence>
<dbReference type="SMART" id="SM00967">
    <property type="entry name" value="SpoU_sub_bind"/>
    <property type="match status" value="1"/>
</dbReference>
<proteinExistence type="predicted"/>
<dbReference type="STRING" id="505249.SAMN06295997_1446"/>
<keyword evidence="7" id="KW-1185">Reference proteome</keyword>
<dbReference type="AlphaFoldDB" id="A0A1T5E417"/>
<reference evidence="6 8" key="3">
    <citation type="submission" date="2018-02" db="EMBL/GenBank/DDBJ databases">
        <title>Subsurface microbial communities from deep shales in Ohio and West Virginia, USA.</title>
        <authorList>
            <person name="Wrighton K."/>
        </authorList>
    </citation>
    <scope>NUCLEOTIDE SEQUENCE [LARGE SCALE GENOMIC DNA]</scope>
    <source>
        <strain evidence="6 8">MARC-MIP3H16</strain>
    </source>
</reference>
<protein>
    <submittedName>
        <fullName evidence="5">23S rRNA (Guanosine(2251)-2'-O)-methyltransferase RlmB</fullName>
    </submittedName>
    <submittedName>
        <fullName evidence="6">23S rRNA (Guanosine2251-2'-O)-methyltransferase</fullName>
    </submittedName>
    <submittedName>
        <fullName evidence="4">rRNA methyltransferase, TrmH family, group 3</fullName>
    </submittedName>
</protein>
<dbReference type="Gene3D" id="3.40.1280.10">
    <property type="match status" value="1"/>
</dbReference>
<dbReference type="PANTHER" id="PTHR46429:SF1">
    <property type="entry name" value="23S RRNA (GUANOSINE-2'-O-)-METHYLTRANSFERASE RLMB"/>
    <property type="match status" value="1"/>
</dbReference>
<dbReference type="InterPro" id="IPR029028">
    <property type="entry name" value="Alpha/beta_knot_MTases"/>
</dbReference>
<organism evidence="6 8">
    <name type="scientific">Malaciobacter marinus</name>
    <dbReference type="NCBI Taxonomy" id="505249"/>
    <lineage>
        <taxon>Bacteria</taxon>
        <taxon>Pseudomonadati</taxon>
        <taxon>Campylobacterota</taxon>
        <taxon>Epsilonproteobacteria</taxon>
        <taxon>Campylobacterales</taxon>
        <taxon>Arcobacteraceae</taxon>
        <taxon>Malaciobacter</taxon>
    </lineage>
</organism>
<reference evidence="7" key="1">
    <citation type="submission" date="2017-09" db="EMBL/GenBank/DDBJ databases">
        <title>Arcobacter canalis sp. nov., a new species isolated from a water canal contaminated with urban sewage.</title>
        <authorList>
            <person name="Perez-Cataluna A."/>
            <person name="Salas-Masso N."/>
            <person name="Figueras M.J."/>
        </authorList>
    </citation>
    <scope>NUCLEOTIDE SEQUENCE [LARGE SCALE GENOMIC DNA]</scope>
    <source>
        <strain evidence="7">CECT 7727</strain>
    </source>
</reference>
<dbReference type="GO" id="GO:0003723">
    <property type="term" value="F:RNA binding"/>
    <property type="evidence" value="ECO:0007669"/>
    <property type="project" value="InterPro"/>
</dbReference>
<dbReference type="Proteomes" id="UP000224740">
    <property type="component" value="Unassembled WGS sequence"/>
</dbReference>
<dbReference type="KEGG" id="amar:AMRN_0114"/>
<dbReference type="Pfam" id="PF08032">
    <property type="entry name" value="SpoU_sub_bind"/>
    <property type="match status" value="1"/>
</dbReference>
<dbReference type="InterPro" id="IPR029026">
    <property type="entry name" value="tRNA_m1G_MTases_N"/>
</dbReference>
<dbReference type="InterPro" id="IPR004441">
    <property type="entry name" value="rRNA_MeTrfase_TrmH"/>
</dbReference>
<dbReference type="CDD" id="cd18095">
    <property type="entry name" value="SpoU-like_rRNA-MTase"/>
    <property type="match status" value="1"/>
</dbReference>
<dbReference type="SUPFAM" id="SSF55315">
    <property type="entry name" value="L30e-like"/>
    <property type="match status" value="1"/>
</dbReference>
<evidence type="ECO:0000256" key="2">
    <source>
        <dbReference type="ARBA" id="ARBA00022679"/>
    </source>
</evidence>
<dbReference type="GO" id="GO:0008173">
    <property type="term" value="F:RNA methyltransferase activity"/>
    <property type="evidence" value="ECO:0007669"/>
    <property type="project" value="InterPro"/>
</dbReference>
<evidence type="ECO:0000313" key="6">
    <source>
        <dbReference type="EMBL" id="PPK61437.1"/>
    </source>
</evidence>
<dbReference type="Proteomes" id="UP000239861">
    <property type="component" value="Unassembled WGS sequence"/>
</dbReference>
<evidence type="ECO:0000313" key="9">
    <source>
        <dbReference type="Proteomes" id="UP000264693"/>
    </source>
</evidence>
<dbReference type="GO" id="GO:0032259">
    <property type="term" value="P:methylation"/>
    <property type="evidence" value="ECO:0007669"/>
    <property type="project" value="UniProtKB-KW"/>
</dbReference>
<reference evidence="5" key="2">
    <citation type="submission" date="2017-09" db="EMBL/GenBank/DDBJ databases">
        <authorList>
            <person name="Perez-Cataluna A."/>
            <person name="Figueras M.J."/>
            <person name="Salas-Masso N."/>
        </authorList>
    </citation>
    <scope>NUCLEOTIDE SEQUENCE</scope>
    <source>
        <strain evidence="5">CECT 7727</strain>
    </source>
</reference>
<evidence type="ECO:0000313" key="7">
    <source>
        <dbReference type="Proteomes" id="UP000224740"/>
    </source>
</evidence>
<dbReference type="RefSeq" id="WP_079580299.1">
    <property type="nucleotide sequence ID" value="NZ_CP032101.1"/>
</dbReference>
<dbReference type="PANTHER" id="PTHR46429">
    <property type="entry name" value="23S RRNA (GUANOSINE-2'-O-)-METHYLTRANSFERASE RLMB"/>
    <property type="match status" value="1"/>
</dbReference>